<gene>
    <name evidence="1" type="ORF">SAMN06893097_10926</name>
</gene>
<accession>A0A285EIU0</accession>
<dbReference type="Proteomes" id="UP000219514">
    <property type="component" value="Unassembled WGS sequence"/>
</dbReference>
<dbReference type="EMBL" id="OBDO01000009">
    <property type="protein sequence ID" value="SNX97946.1"/>
    <property type="molecule type" value="Genomic_DNA"/>
</dbReference>
<evidence type="ECO:0000313" key="2">
    <source>
        <dbReference type="Proteomes" id="UP000219514"/>
    </source>
</evidence>
<keyword evidence="2" id="KW-1185">Reference proteome</keyword>
<name>A0A285EIU0_9ACTN</name>
<evidence type="ECO:0000313" key="1">
    <source>
        <dbReference type="EMBL" id="SNX97946.1"/>
    </source>
</evidence>
<dbReference type="AlphaFoldDB" id="A0A285EIU0"/>
<proteinExistence type="predicted"/>
<reference evidence="1 2" key="1">
    <citation type="submission" date="2017-09" db="EMBL/GenBank/DDBJ databases">
        <authorList>
            <person name="Ehlers B."/>
            <person name="Leendertz F.H."/>
        </authorList>
    </citation>
    <scope>NUCLEOTIDE SEQUENCE [LARGE SCALE GENOMIC DNA]</scope>
    <source>
        <strain evidence="1 2">DSM 46844</strain>
    </source>
</reference>
<protein>
    <submittedName>
        <fullName evidence="1">Uncharacterized protein</fullName>
    </submittedName>
</protein>
<organism evidence="1 2">
    <name type="scientific">Geodermatophilus sabuli</name>
    <dbReference type="NCBI Taxonomy" id="1564158"/>
    <lineage>
        <taxon>Bacteria</taxon>
        <taxon>Bacillati</taxon>
        <taxon>Actinomycetota</taxon>
        <taxon>Actinomycetes</taxon>
        <taxon>Geodermatophilales</taxon>
        <taxon>Geodermatophilaceae</taxon>
        <taxon>Geodermatophilus</taxon>
    </lineage>
</organism>
<sequence>MTDLNRWLAEGLSHRPPEWREPMARDIASAPRGLIPADLTAVLEQVGPKTDGPLPALIDVHCTGVGTHKHLHIADLWTLDHAAEADAPGGPWVIASGGRWVTAPDPAAGKGSGTSRTSWRFQCPRCPGPVPGQCRTVDFRAEKLDALLTWLHTRGVAHLDISVLIPTPF</sequence>